<reference evidence="1 2" key="1">
    <citation type="submission" date="2018-11" db="EMBL/GenBank/DDBJ databases">
        <authorList>
            <person name="Zhou Z."/>
            <person name="Wang G."/>
        </authorList>
    </citation>
    <scope>NUCLEOTIDE SEQUENCE [LARGE SCALE GENOMIC DNA]</scope>
    <source>
        <strain evidence="1 2">KCTC52004</strain>
    </source>
</reference>
<keyword evidence="2" id="KW-1185">Reference proteome</keyword>
<evidence type="ECO:0000313" key="2">
    <source>
        <dbReference type="Proteomes" id="UP000271925"/>
    </source>
</evidence>
<evidence type="ECO:0008006" key="3">
    <source>
        <dbReference type="Google" id="ProtNLM"/>
    </source>
</evidence>
<organism evidence="1 2">
    <name type="scientific">Larkinella rosea</name>
    <dbReference type="NCBI Taxonomy" id="2025312"/>
    <lineage>
        <taxon>Bacteria</taxon>
        <taxon>Pseudomonadati</taxon>
        <taxon>Bacteroidota</taxon>
        <taxon>Cytophagia</taxon>
        <taxon>Cytophagales</taxon>
        <taxon>Spirosomataceae</taxon>
        <taxon>Larkinella</taxon>
    </lineage>
</organism>
<accession>A0A3P1BKA3</accession>
<dbReference type="InterPro" id="IPR038765">
    <property type="entry name" value="Papain-like_cys_pep_sf"/>
</dbReference>
<dbReference type="RefSeq" id="WP_124877446.1">
    <property type="nucleotide sequence ID" value="NZ_RQJO01000010.1"/>
</dbReference>
<comment type="caution">
    <text evidence="1">The sequence shown here is derived from an EMBL/GenBank/DDBJ whole genome shotgun (WGS) entry which is preliminary data.</text>
</comment>
<gene>
    <name evidence="1" type="ORF">EHT25_22640</name>
</gene>
<dbReference type="EMBL" id="RQJO01000010">
    <property type="protein sequence ID" value="RRB00984.1"/>
    <property type="molecule type" value="Genomic_DNA"/>
</dbReference>
<evidence type="ECO:0000313" key="1">
    <source>
        <dbReference type="EMBL" id="RRB00984.1"/>
    </source>
</evidence>
<dbReference type="Proteomes" id="UP000271925">
    <property type="component" value="Unassembled WGS sequence"/>
</dbReference>
<proteinExistence type="predicted"/>
<dbReference type="AlphaFoldDB" id="A0A3P1BKA3"/>
<dbReference type="SUPFAM" id="SSF54001">
    <property type="entry name" value="Cysteine proteinases"/>
    <property type="match status" value="1"/>
</dbReference>
<dbReference type="Gene3D" id="3.90.70.10">
    <property type="entry name" value="Cysteine proteinases"/>
    <property type="match status" value="1"/>
</dbReference>
<name>A0A3P1BKA3_9BACT</name>
<sequence>MVIGTVVPPSFYFAGKGWKPAADDAPADNRFCGHALCISGYDDTEYGGAFRVVNSFGKGWGGQGFCWISYADLVRFTRYGFKITQQKPAVL</sequence>
<protein>
    <recommendedName>
        <fullName evidence="3">Peptidase C1A papain C-terminal domain-containing protein</fullName>
    </recommendedName>
</protein>